<dbReference type="InterPro" id="IPR036116">
    <property type="entry name" value="FN3_sf"/>
</dbReference>
<reference evidence="5" key="1">
    <citation type="submission" date="2011-02" db="EMBL/GenBank/DDBJ databases">
        <title>The Genome Sequence of Capsaspora owczarzaki ATCC 30864.</title>
        <authorList>
            <person name="Russ C."/>
            <person name="Cuomo C."/>
            <person name="Burger G."/>
            <person name="Gray M.W."/>
            <person name="Holland P.W.H."/>
            <person name="King N."/>
            <person name="Lang F.B.F."/>
            <person name="Roger A.J."/>
            <person name="Ruiz-Trillo I."/>
            <person name="Young S.K."/>
            <person name="Zeng Q."/>
            <person name="Gargeya S."/>
            <person name="Alvarado L."/>
            <person name="Berlin A."/>
            <person name="Chapman S.B."/>
            <person name="Chen Z."/>
            <person name="Freedman E."/>
            <person name="Gellesch M."/>
            <person name="Goldberg J."/>
            <person name="Griggs A."/>
            <person name="Gujja S."/>
            <person name="Heilman E."/>
            <person name="Heiman D."/>
            <person name="Howarth C."/>
            <person name="Mehta T."/>
            <person name="Neiman D."/>
            <person name="Pearson M."/>
            <person name="Roberts A."/>
            <person name="Saif S."/>
            <person name="Shea T."/>
            <person name="Shenoy N."/>
            <person name="Sisk P."/>
            <person name="Stolte C."/>
            <person name="Sykes S."/>
            <person name="White J."/>
            <person name="Yandava C."/>
            <person name="Haas B."/>
            <person name="Nusbaum C."/>
            <person name="Birren B."/>
        </authorList>
    </citation>
    <scope>NUCLEOTIDE SEQUENCE</scope>
    <source>
        <strain evidence="5">ATCC 30864</strain>
    </source>
</reference>
<dbReference type="EMBL" id="KE346367">
    <property type="protein sequence ID" value="KJE94379.1"/>
    <property type="molecule type" value="Genomic_DNA"/>
</dbReference>
<dbReference type="SUPFAM" id="SSF52058">
    <property type="entry name" value="L domain-like"/>
    <property type="match status" value="1"/>
</dbReference>
<dbReference type="AlphaFoldDB" id="A0A0D2X3I7"/>
<dbReference type="InterPro" id="IPR003961">
    <property type="entry name" value="FN3_dom"/>
</dbReference>
<gene>
    <name evidence="4" type="ORF">CAOG_005025</name>
</gene>
<dbReference type="GO" id="GO:0016020">
    <property type="term" value="C:membrane"/>
    <property type="evidence" value="ECO:0007669"/>
    <property type="project" value="UniProtKB-SubCell"/>
</dbReference>
<dbReference type="SUPFAM" id="SSF49265">
    <property type="entry name" value="Fibronectin type III"/>
    <property type="match status" value="2"/>
</dbReference>
<accession>A0A0D2X3I7</accession>
<keyword evidence="2" id="KW-1133">Transmembrane helix</keyword>
<dbReference type="Gene3D" id="2.60.40.10">
    <property type="entry name" value="Immunoglobulins"/>
    <property type="match status" value="4"/>
</dbReference>
<dbReference type="InterPro" id="IPR050713">
    <property type="entry name" value="RTP_Phos/Ushers"/>
</dbReference>
<keyword evidence="5" id="KW-1185">Reference proteome</keyword>
<dbReference type="PANTHER" id="PTHR46957">
    <property type="entry name" value="CYTOKINE RECEPTOR"/>
    <property type="match status" value="1"/>
</dbReference>
<feature type="region of interest" description="Disordered" evidence="1">
    <location>
        <begin position="679"/>
        <end position="790"/>
    </location>
</feature>
<dbReference type="PROSITE" id="PS50853">
    <property type="entry name" value="FN3"/>
    <property type="match status" value="3"/>
</dbReference>
<dbReference type="OrthoDB" id="6418794at2759"/>
<dbReference type="eggNOG" id="KOG3510">
    <property type="taxonomic scope" value="Eukaryota"/>
</dbReference>
<feature type="compositionally biased region" description="Low complexity" evidence="1">
    <location>
        <begin position="742"/>
        <end position="751"/>
    </location>
</feature>
<dbReference type="PANTHER" id="PTHR46957:SF3">
    <property type="entry name" value="CYTOKINE RECEPTOR"/>
    <property type="match status" value="1"/>
</dbReference>
<dbReference type="InterPro" id="IPR036941">
    <property type="entry name" value="Rcpt_L-dom_sf"/>
</dbReference>
<organism evidence="4 5">
    <name type="scientific">Capsaspora owczarzaki (strain ATCC 30864)</name>
    <dbReference type="NCBI Taxonomy" id="595528"/>
    <lineage>
        <taxon>Eukaryota</taxon>
        <taxon>Filasterea</taxon>
        <taxon>Capsaspora</taxon>
    </lineage>
</organism>
<dbReference type="InParanoid" id="A0A0D2X3I7"/>
<dbReference type="STRING" id="595528.A0A0D2X3I7"/>
<keyword evidence="2" id="KW-0812">Transmembrane</keyword>
<feature type="domain" description="Fibronectin type-III" evidence="3">
    <location>
        <begin position="351"/>
        <end position="457"/>
    </location>
</feature>
<evidence type="ECO:0000256" key="1">
    <source>
        <dbReference type="SAM" id="MobiDB-lite"/>
    </source>
</evidence>
<dbReference type="Pfam" id="PF00041">
    <property type="entry name" value="fn3"/>
    <property type="match status" value="1"/>
</dbReference>
<evidence type="ECO:0000259" key="3">
    <source>
        <dbReference type="PROSITE" id="PS50853"/>
    </source>
</evidence>
<dbReference type="SMART" id="SM00060">
    <property type="entry name" value="FN3"/>
    <property type="match status" value="4"/>
</dbReference>
<evidence type="ECO:0000313" key="4">
    <source>
        <dbReference type="EMBL" id="KJE94379.1"/>
    </source>
</evidence>
<evidence type="ECO:0000313" key="5">
    <source>
        <dbReference type="Proteomes" id="UP000008743"/>
    </source>
</evidence>
<feature type="compositionally biased region" description="Basic residues" evidence="1">
    <location>
        <begin position="689"/>
        <end position="700"/>
    </location>
</feature>
<evidence type="ECO:0000256" key="2">
    <source>
        <dbReference type="SAM" id="Phobius"/>
    </source>
</evidence>
<sequence>MPAAVMPSSRRAAAAAAAAVGVVAAAVVLQVLLLHPSLAAADAPECARLAGMTDYVISEPEDFELIRGCDVFHGALHIGALLGDDEHIDEDIHNVDALESLVYVEGLAITDCGLWNLDGLRNLRRIAGDLVIAFMPDLVNIDGLYQLTEITGSTSIIDCNELLNLDGLVNVLRFGGPLTVTENDKLLNVDGIWENTHIVEGYITLSDNEKLCGIDPAKWSQRFHGGDTIVQYDANATWCEAHPRIPPAAPDHPVVIGTYARAITVNFTKSDHTNGLITMYRFFLYDVEHDTEYPGENFTDPSPLFLYHIYNISTQVRPNTEYMLRISVTTMYGETSAPRNNFTIRTLEDVPEQLPKPHALTTRLQQVDVLWSKPTLPNGEIILYQMYIAAPPRVVYQKIYEGQGHTEADEQKDHDFSKILSGLLSDTDYNITVFACTAIGCTSNFVTFTSLMEVPQAIAPISATEISTDTVRLNWHSCFAANDRIGFTAFHVILNGQVVLYERNTEATEHVISDLAPGQENVLVVEAQNRAGWGRSSPLSFTVPPRAPEGMARPVVLPDDTFVNVTWTWPARPNGRLLYVLVFLQGRVEPVCNETLVSHSCIVSGLIPKHQYYFSVRIVNEAGSADSAVTAVFTERGGFLQTGISTTVVVGAVLGTLGGMVLLVVGLIAYKRHQHAKLKRKYHEDAKAQRAKRGKRKSRRALSQQEEREDDEVFGDVDPQPRGPAEASGSNEGAADSANPETLAAAAATALSDPPSQLGRRAHKSKRRSRKEDKLTLVESEMTEFGDSNV</sequence>
<dbReference type="PhylomeDB" id="A0A0D2X3I7"/>
<feature type="domain" description="Fibronectin type-III" evidence="3">
    <location>
        <begin position="249"/>
        <end position="349"/>
    </location>
</feature>
<dbReference type="InterPro" id="IPR013783">
    <property type="entry name" value="Ig-like_fold"/>
</dbReference>
<dbReference type="CDD" id="cd00063">
    <property type="entry name" value="FN3"/>
    <property type="match status" value="4"/>
</dbReference>
<dbReference type="RefSeq" id="XP_004346710.1">
    <property type="nucleotide sequence ID" value="XM_004346660.2"/>
</dbReference>
<feature type="transmembrane region" description="Helical" evidence="2">
    <location>
        <begin position="648"/>
        <end position="670"/>
    </location>
</feature>
<feature type="compositionally biased region" description="Basic residues" evidence="1">
    <location>
        <begin position="760"/>
        <end position="769"/>
    </location>
</feature>
<name>A0A0D2X3I7_CAPO3</name>
<dbReference type="Gene3D" id="3.80.20.20">
    <property type="entry name" value="Receptor L-domain"/>
    <property type="match status" value="1"/>
</dbReference>
<keyword evidence="2" id="KW-0472">Membrane</keyword>
<proteinExistence type="predicted"/>
<dbReference type="Proteomes" id="UP000008743">
    <property type="component" value="Unassembled WGS sequence"/>
</dbReference>
<protein>
    <recommendedName>
        <fullName evidence="3">Fibronectin type-III domain-containing protein</fullName>
    </recommendedName>
</protein>
<feature type="domain" description="Fibronectin type-III" evidence="3">
    <location>
        <begin position="544"/>
        <end position="637"/>
    </location>
</feature>